<feature type="transmembrane region" description="Helical" evidence="1">
    <location>
        <begin position="246"/>
        <end position="265"/>
    </location>
</feature>
<feature type="transmembrane region" description="Helical" evidence="1">
    <location>
        <begin position="157"/>
        <end position="174"/>
    </location>
</feature>
<feature type="transmembrane region" description="Helical" evidence="1">
    <location>
        <begin position="218"/>
        <end position="239"/>
    </location>
</feature>
<name>A0A1T0BBP1_9PAST</name>
<accession>A0A1T0BBP1</accession>
<dbReference type="AlphaFoldDB" id="A0A1T0BBP1"/>
<reference evidence="2 3" key="1">
    <citation type="submission" date="2017-02" db="EMBL/GenBank/DDBJ databases">
        <title>Draft genome sequence of Haemophilus felis CCUG 31170 type strain.</title>
        <authorList>
            <person name="Engstrom-Jakobsson H."/>
            <person name="Salva-Serra F."/>
            <person name="Thorell K."/>
            <person name="Gonzales-Siles L."/>
            <person name="Karlsson R."/>
            <person name="Boulund F."/>
            <person name="Engstrand L."/>
            <person name="Kristiansson E."/>
            <person name="Moore E."/>
        </authorList>
    </citation>
    <scope>NUCLEOTIDE SEQUENCE [LARGE SCALE GENOMIC DNA]</scope>
    <source>
        <strain evidence="2 3">CCUG 31170</strain>
    </source>
</reference>
<feature type="transmembrane region" description="Helical" evidence="1">
    <location>
        <begin position="12"/>
        <end position="32"/>
    </location>
</feature>
<comment type="caution">
    <text evidence="2">The sequence shown here is derived from an EMBL/GenBank/DDBJ whole genome shotgun (WGS) entry which is preliminary data.</text>
</comment>
<evidence type="ECO:0000313" key="3">
    <source>
        <dbReference type="Proteomes" id="UP000190023"/>
    </source>
</evidence>
<feature type="transmembrane region" description="Helical" evidence="1">
    <location>
        <begin position="70"/>
        <end position="87"/>
    </location>
</feature>
<sequence>MSDHKQPIIQTAFFASFPILLLLILDFFALFLQTENKAIPHLAVAVLSAQLICILVFIKGQICPGQRSRLAKVNLAPLLFWGIWFLTSLFSNYHFALTDMICLMGIGLVIATNAQAEDKKALRAGLMMAAFIGILAGLSYLIIFFELSLEQYLPYNIFAQILVGIILANIFLVVSKNRLQAFIDLLPFAMISLLFINALSSLLLLASQASNPLFINPLALILYFALHLIIALILAIHIFKKWKLGFITLLILLFMAASLPIWSLLAKVH</sequence>
<organism evidence="2 3">
    <name type="scientific">[Haemophilus] felis</name>
    <dbReference type="NCBI Taxonomy" id="123822"/>
    <lineage>
        <taxon>Bacteria</taxon>
        <taxon>Pseudomonadati</taxon>
        <taxon>Pseudomonadota</taxon>
        <taxon>Gammaproteobacteria</taxon>
        <taxon>Pasteurellales</taxon>
        <taxon>Pasteurellaceae</taxon>
    </lineage>
</organism>
<feature type="transmembrane region" description="Helical" evidence="1">
    <location>
        <begin position="186"/>
        <end position="206"/>
    </location>
</feature>
<feature type="transmembrane region" description="Helical" evidence="1">
    <location>
        <begin position="38"/>
        <end position="58"/>
    </location>
</feature>
<evidence type="ECO:0000256" key="1">
    <source>
        <dbReference type="SAM" id="Phobius"/>
    </source>
</evidence>
<keyword evidence="1" id="KW-1133">Transmembrane helix</keyword>
<proteinExistence type="predicted"/>
<feature type="transmembrane region" description="Helical" evidence="1">
    <location>
        <begin position="124"/>
        <end position="145"/>
    </location>
</feature>
<evidence type="ECO:0000313" key="2">
    <source>
        <dbReference type="EMBL" id="OOS07537.1"/>
    </source>
</evidence>
<protein>
    <submittedName>
        <fullName evidence="2">Uncharacterized protein</fullName>
    </submittedName>
</protein>
<feature type="transmembrane region" description="Helical" evidence="1">
    <location>
        <begin position="93"/>
        <end position="112"/>
    </location>
</feature>
<keyword evidence="3" id="KW-1185">Reference proteome</keyword>
<gene>
    <name evidence="2" type="ORF">B0188_00200</name>
</gene>
<dbReference type="Proteomes" id="UP000190023">
    <property type="component" value="Unassembled WGS sequence"/>
</dbReference>
<keyword evidence="1" id="KW-0812">Transmembrane</keyword>
<keyword evidence="1" id="KW-0472">Membrane</keyword>
<dbReference type="EMBL" id="MUYB01000001">
    <property type="protein sequence ID" value="OOS07537.1"/>
    <property type="molecule type" value="Genomic_DNA"/>
</dbReference>